<feature type="domain" description="CRISPR system ring nuclease SSO2081-like" evidence="1">
    <location>
        <begin position="1"/>
        <end position="51"/>
    </location>
</feature>
<organism evidence="2">
    <name type="scientific">Gallibacterium anatis</name>
    <dbReference type="NCBI Taxonomy" id="750"/>
    <lineage>
        <taxon>Bacteria</taxon>
        <taxon>Pseudomonadati</taxon>
        <taxon>Pseudomonadota</taxon>
        <taxon>Gammaproteobacteria</taxon>
        <taxon>Pasteurellales</taxon>
        <taxon>Pasteurellaceae</taxon>
        <taxon>Gallibacterium</taxon>
    </lineage>
</organism>
<reference evidence="2" key="1">
    <citation type="submission" date="2020-11" db="EMBL/GenBank/DDBJ databases">
        <title>Gallibacterium anatis 1637, full genome, WGS.</title>
        <authorList>
            <person name="Laishevtcev A.I."/>
            <person name="Yakimova E.A."/>
            <person name="Petkovich D."/>
            <person name="Stepanova T.V."/>
            <person name="Kalendr R.S."/>
            <person name="Rubalsky E.O."/>
            <person name="Zulkarneev E.R."/>
            <person name="Aleshkin A.V."/>
        </authorList>
    </citation>
    <scope>NUCLEOTIDE SEQUENCE</scope>
    <source>
        <strain evidence="2">1637</strain>
    </source>
</reference>
<accession>A0A930UQR7</accession>
<evidence type="ECO:0000313" key="2">
    <source>
        <dbReference type="EMBL" id="MBF4102237.1"/>
    </source>
</evidence>
<sequence>MHVSIAGGRKTMGFFAGYALSLYGRAQDSLSHVLVSAEYEAIQNFSIRQKQMNF</sequence>
<dbReference type="AlphaFoldDB" id="A0A930UQR7"/>
<dbReference type="EMBL" id="JADION010000003">
    <property type="protein sequence ID" value="MBF4102237.1"/>
    <property type="molecule type" value="Genomic_DNA"/>
</dbReference>
<comment type="caution">
    <text evidence="2">The sequence shown here is derived from an EMBL/GenBank/DDBJ whole genome shotgun (WGS) entry which is preliminary data.</text>
</comment>
<protein>
    <recommendedName>
        <fullName evidence="1">CRISPR system ring nuclease SSO2081-like domain-containing protein</fullName>
    </recommendedName>
</protein>
<evidence type="ECO:0000259" key="1">
    <source>
        <dbReference type="Pfam" id="PF09623"/>
    </source>
</evidence>
<dbReference type="InterPro" id="IPR019092">
    <property type="entry name" value="SSO2081-like_dom"/>
</dbReference>
<name>A0A930UQR7_9PAST</name>
<gene>
    <name evidence="2" type="ORF">INT80_01850</name>
</gene>
<dbReference type="Pfam" id="PF09623">
    <property type="entry name" value="Cas_NE0113"/>
    <property type="match status" value="1"/>
</dbReference>
<proteinExistence type="predicted"/>